<evidence type="ECO:0000259" key="5">
    <source>
        <dbReference type="PROSITE" id="PS50850"/>
    </source>
</evidence>
<evidence type="ECO:0000256" key="2">
    <source>
        <dbReference type="ARBA" id="ARBA00022989"/>
    </source>
</evidence>
<keyword evidence="3 4" id="KW-0472">Membrane</keyword>
<dbReference type="EMBL" id="MTJN01000002">
    <property type="protein sequence ID" value="OOV06487.1"/>
    <property type="molecule type" value="Genomic_DNA"/>
</dbReference>
<feature type="transmembrane region" description="Helical" evidence="4">
    <location>
        <begin position="346"/>
        <end position="367"/>
    </location>
</feature>
<evidence type="ECO:0000256" key="4">
    <source>
        <dbReference type="SAM" id="Phobius"/>
    </source>
</evidence>
<dbReference type="SUPFAM" id="SSF103473">
    <property type="entry name" value="MFS general substrate transporter"/>
    <property type="match status" value="1"/>
</dbReference>
<organism evidence="6 7">
    <name type="scientific">Rhodoferax fermentans</name>
    <dbReference type="NCBI Taxonomy" id="28066"/>
    <lineage>
        <taxon>Bacteria</taxon>
        <taxon>Pseudomonadati</taxon>
        <taxon>Pseudomonadota</taxon>
        <taxon>Betaproteobacteria</taxon>
        <taxon>Burkholderiales</taxon>
        <taxon>Comamonadaceae</taxon>
        <taxon>Rhodoferax</taxon>
    </lineage>
</organism>
<dbReference type="InterPro" id="IPR011701">
    <property type="entry name" value="MFS"/>
</dbReference>
<dbReference type="PANTHER" id="PTHR23521:SF3">
    <property type="entry name" value="MFS TRANSPORTER"/>
    <property type="match status" value="1"/>
</dbReference>
<dbReference type="Gene3D" id="1.20.1250.20">
    <property type="entry name" value="MFS general substrate transporter like domains"/>
    <property type="match status" value="2"/>
</dbReference>
<feature type="transmembrane region" description="Helical" evidence="4">
    <location>
        <begin position="84"/>
        <end position="101"/>
    </location>
</feature>
<feature type="transmembrane region" description="Helical" evidence="4">
    <location>
        <begin position="142"/>
        <end position="164"/>
    </location>
</feature>
<feature type="transmembrane region" description="Helical" evidence="4">
    <location>
        <begin position="248"/>
        <end position="272"/>
    </location>
</feature>
<feature type="transmembrane region" description="Helical" evidence="4">
    <location>
        <begin position="284"/>
        <end position="303"/>
    </location>
</feature>
<name>A0A1T1AQY3_RHOFE</name>
<evidence type="ECO:0000313" key="7">
    <source>
        <dbReference type="Proteomes" id="UP000190750"/>
    </source>
</evidence>
<feature type="transmembrane region" description="Helical" evidence="4">
    <location>
        <begin position="20"/>
        <end position="41"/>
    </location>
</feature>
<evidence type="ECO:0000256" key="3">
    <source>
        <dbReference type="ARBA" id="ARBA00023136"/>
    </source>
</evidence>
<dbReference type="Pfam" id="PF07690">
    <property type="entry name" value="MFS_1"/>
    <property type="match status" value="1"/>
</dbReference>
<keyword evidence="1 4" id="KW-0812">Transmembrane</keyword>
<dbReference type="GO" id="GO:0005886">
    <property type="term" value="C:plasma membrane"/>
    <property type="evidence" value="ECO:0007669"/>
    <property type="project" value="TreeGrafter"/>
</dbReference>
<feature type="transmembrane region" description="Helical" evidence="4">
    <location>
        <begin position="309"/>
        <end position="334"/>
    </location>
</feature>
<feature type="domain" description="Major facilitator superfamily (MFS) profile" evidence="5">
    <location>
        <begin position="17"/>
        <end position="395"/>
    </location>
</feature>
<dbReference type="STRING" id="28066.RF819_06835"/>
<dbReference type="AlphaFoldDB" id="A0A1T1AQY3"/>
<feature type="transmembrane region" description="Helical" evidence="4">
    <location>
        <begin position="208"/>
        <end position="228"/>
    </location>
</feature>
<keyword evidence="2 4" id="KW-1133">Transmembrane helix</keyword>
<dbReference type="Proteomes" id="UP000190750">
    <property type="component" value="Unassembled WGS sequence"/>
</dbReference>
<gene>
    <name evidence="6" type="ORF">RF819_06835</name>
</gene>
<sequence>MSANHPPLSAPSQGSPVGLLAVFGSTLFQLSGIFMLSPLMLLMLKNVQVSTTVAGLFAATTWLGIFVMTPFASQLIQRVGRRQTMWVASTVPIIAALGFMLTDVVWVWFVLELAAGITGGLRWVLAEAFIAEFAPPRKIGRFIGTYATLVGLTFVIGPTLLAWVGPDNTLALWLVVALLVIGLAWTALIPRLPPDHDSHSASVGLRGLWQAVLAHPVIMLAGFLGGFFELGLASILPLYGLSLGLSASAATLLVAVSGAGGTLIALPSGLLADRFANPAQGRRTLMAVCAAMILLSTLLLPWVSGAQVLVWPMVAVWGAAGGALYTLAMVDIGAREKGLTLVNSTAVLVLTYTLGGLMASALSGALIEWSPALGFPLLLSLLALAACWALVRHARRF</sequence>
<evidence type="ECO:0000313" key="6">
    <source>
        <dbReference type="EMBL" id="OOV06487.1"/>
    </source>
</evidence>
<proteinExistence type="predicted"/>
<dbReference type="PANTHER" id="PTHR23521">
    <property type="entry name" value="TRANSPORTER MFS SUPERFAMILY"/>
    <property type="match status" value="1"/>
</dbReference>
<feature type="transmembrane region" description="Helical" evidence="4">
    <location>
        <begin position="170"/>
        <end position="188"/>
    </location>
</feature>
<dbReference type="OrthoDB" id="8878646at2"/>
<comment type="caution">
    <text evidence="6">The sequence shown here is derived from an EMBL/GenBank/DDBJ whole genome shotgun (WGS) entry which is preliminary data.</text>
</comment>
<keyword evidence="7" id="KW-1185">Reference proteome</keyword>
<dbReference type="RefSeq" id="WP_078364282.1">
    <property type="nucleotide sequence ID" value="NZ_MTJN01000002.1"/>
</dbReference>
<dbReference type="InterPro" id="IPR036259">
    <property type="entry name" value="MFS_trans_sf"/>
</dbReference>
<feature type="transmembrane region" description="Helical" evidence="4">
    <location>
        <begin position="53"/>
        <end position="72"/>
    </location>
</feature>
<protein>
    <recommendedName>
        <fullName evidence="5">Major facilitator superfamily (MFS) profile domain-containing protein</fullName>
    </recommendedName>
</protein>
<dbReference type="InterPro" id="IPR020846">
    <property type="entry name" value="MFS_dom"/>
</dbReference>
<feature type="transmembrane region" description="Helical" evidence="4">
    <location>
        <begin position="373"/>
        <end position="391"/>
    </location>
</feature>
<dbReference type="GO" id="GO:0022857">
    <property type="term" value="F:transmembrane transporter activity"/>
    <property type="evidence" value="ECO:0007669"/>
    <property type="project" value="InterPro"/>
</dbReference>
<accession>A0A1T1AQY3</accession>
<dbReference type="PROSITE" id="PS50850">
    <property type="entry name" value="MFS"/>
    <property type="match status" value="1"/>
</dbReference>
<evidence type="ECO:0000256" key="1">
    <source>
        <dbReference type="ARBA" id="ARBA00022692"/>
    </source>
</evidence>
<reference evidence="6 7" key="1">
    <citation type="submission" date="2017-01" db="EMBL/GenBank/DDBJ databases">
        <title>Genome sequencing of Rhodoferax fermentans JCM 7819.</title>
        <authorList>
            <person name="Kim Y.J."/>
            <person name="Farh M.E.-A."/>
            <person name="Yang D.-C."/>
        </authorList>
    </citation>
    <scope>NUCLEOTIDE SEQUENCE [LARGE SCALE GENOMIC DNA]</scope>
    <source>
        <strain evidence="6 7">JCM 7819</strain>
    </source>
</reference>